<feature type="transmembrane region" description="Helical" evidence="1">
    <location>
        <begin position="401"/>
        <end position="424"/>
    </location>
</feature>
<reference evidence="2" key="1">
    <citation type="submission" date="2023-03" db="EMBL/GenBank/DDBJ databases">
        <title>Massive genome expansion in bonnet fungi (Mycena s.s.) driven by repeated elements and novel gene families across ecological guilds.</title>
        <authorList>
            <consortium name="Lawrence Berkeley National Laboratory"/>
            <person name="Harder C.B."/>
            <person name="Miyauchi S."/>
            <person name="Viragh M."/>
            <person name="Kuo A."/>
            <person name="Thoen E."/>
            <person name="Andreopoulos B."/>
            <person name="Lu D."/>
            <person name="Skrede I."/>
            <person name="Drula E."/>
            <person name="Henrissat B."/>
            <person name="Morin E."/>
            <person name="Kohler A."/>
            <person name="Barry K."/>
            <person name="LaButti K."/>
            <person name="Morin E."/>
            <person name="Salamov A."/>
            <person name="Lipzen A."/>
            <person name="Mereny Z."/>
            <person name="Hegedus B."/>
            <person name="Baldrian P."/>
            <person name="Stursova M."/>
            <person name="Weitz H."/>
            <person name="Taylor A."/>
            <person name="Grigoriev I.V."/>
            <person name="Nagy L.G."/>
            <person name="Martin F."/>
            <person name="Kauserud H."/>
        </authorList>
    </citation>
    <scope>NUCLEOTIDE SEQUENCE</scope>
    <source>
        <strain evidence="2">9284</strain>
    </source>
</reference>
<evidence type="ECO:0000313" key="3">
    <source>
        <dbReference type="Proteomes" id="UP001221142"/>
    </source>
</evidence>
<organism evidence="2 3">
    <name type="scientific">Roridomyces roridus</name>
    <dbReference type="NCBI Taxonomy" id="1738132"/>
    <lineage>
        <taxon>Eukaryota</taxon>
        <taxon>Fungi</taxon>
        <taxon>Dikarya</taxon>
        <taxon>Basidiomycota</taxon>
        <taxon>Agaricomycotina</taxon>
        <taxon>Agaricomycetes</taxon>
        <taxon>Agaricomycetidae</taxon>
        <taxon>Agaricales</taxon>
        <taxon>Marasmiineae</taxon>
        <taxon>Mycenaceae</taxon>
        <taxon>Roridomyces</taxon>
    </lineage>
</organism>
<keyword evidence="1" id="KW-0812">Transmembrane</keyword>
<accession>A0AAD7FN21</accession>
<feature type="transmembrane region" description="Helical" evidence="1">
    <location>
        <begin position="363"/>
        <end position="389"/>
    </location>
</feature>
<protein>
    <submittedName>
        <fullName evidence="2">Uncharacterized protein</fullName>
    </submittedName>
</protein>
<comment type="caution">
    <text evidence="2">The sequence shown here is derived from an EMBL/GenBank/DDBJ whole genome shotgun (WGS) entry which is preliminary data.</text>
</comment>
<proteinExistence type="predicted"/>
<feature type="transmembrane region" description="Helical" evidence="1">
    <location>
        <begin position="195"/>
        <end position="216"/>
    </location>
</feature>
<feature type="transmembrane region" description="Helical" evidence="1">
    <location>
        <begin position="444"/>
        <end position="464"/>
    </location>
</feature>
<keyword evidence="3" id="KW-1185">Reference proteome</keyword>
<feature type="transmembrane region" description="Helical" evidence="1">
    <location>
        <begin position="263"/>
        <end position="294"/>
    </location>
</feature>
<gene>
    <name evidence="2" type="ORF">FB45DRAFT_1059255</name>
</gene>
<feature type="transmembrane region" description="Helical" evidence="1">
    <location>
        <begin position="228"/>
        <end position="251"/>
    </location>
</feature>
<name>A0AAD7FN21_9AGAR</name>
<evidence type="ECO:0000256" key="1">
    <source>
        <dbReference type="SAM" id="Phobius"/>
    </source>
</evidence>
<keyword evidence="1" id="KW-0472">Membrane</keyword>
<keyword evidence="1" id="KW-1133">Transmembrane helix</keyword>
<dbReference type="Proteomes" id="UP001221142">
    <property type="component" value="Unassembled WGS sequence"/>
</dbReference>
<dbReference type="EMBL" id="JARKIF010000010">
    <property type="protein sequence ID" value="KAJ7628508.1"/>
    <property type="molecule type" value="Genomic_DNA"/>
</dbReference>
<dbReference type="AlphaFoldDB" id="A0AAD7FN21"/>
<sequence>MYSLKSQIDHAIEQAIPSCSPNFSQHIQDPRVAHTIVKNSHDNILDPDDLSFGGGIALDSGLHHFFKREHLSFRYYDTIKEQILTPDVFISLMDFQRVPPELEFIDPSLHIPILAFGMRDHLDEAENEDFEKWFAAAFGPAVRAAHEACVSYFASPSTSQFERARLERKAEVTRRAVCLRQYEESGFRPDPLTKGIFIVVCILALAYAFLGIWNIVALTKTRNPRLAYTLLLAAILFAAWSNAAYLCLIVLENIRSAYYTRSYPILLIPVLSFLEYLFGKWAAVLLFLAIISIIRNRETALFNGTKGKFGAHRLTRLHLALALLAFVFATAAEGLDIDSRIKFYHGVISLDTADHRVDIAQRLYYVSTAFEILAAFDVLLAAVLLWRAYQAAAIPDKITNLTLLAIAPVFALHGLLYLIFTVLYSPKGINKVGARLTTLETMDLLDLLFLRACSFTVMILVLSLSRLEVNWNLGQDTVAAGKAHATYDFNALTPLSRYALPNESLLSAEKKVAGWDAE</sequence>
<feature type="transmembrane region" description="Helical" evidence="1">
    <location>
        <begin position="314"/>
        <end position="332"/>
    </location>
</feature>
<evidence type="ECO:0000313" key="2">
    <source>
        <dbReference type="EMBL" id="KAJ7628508.1"/>
    </source>
</evidence>